<dbReference type="AlphaFoldDB" id="A0A820MG26"/>
<evidence type="ECO:0000256" key="1">
    <source>
        <dbReference type="SAM" id="Phobius"/>
    </source>
</evidence>
<feature type="transmembrane region" description="Helical" evidence="1">
    <location>
        <begin position="7"/>
        <end position="25"/>
    </location>
</feature>
<feature type="non-terminal residue" evidence="2">
    <location>
        <position position="1"/>
    </location>
</feature>
<keyword evidence="1" id="KW-0812">Transmembrane</keyword>
<gene>
    <name evidence="2" type="ORF">OKA104_LOCUS49892</name>
</gene>
<keyword evidence="1" id="KW-1133">Transmembrane helix</keyword>
<organism evidence="2 3">
    <name type="scientific">Adineta steineri</name>
    <dbReference type="NCBI Taxonomy" id="433720"/>
    <lineage>
        <taxon>Eukaryota</taxon>
        <taxon>Metazoa</taxon>
        <taxon>Spiralia</taxon>
        <taxon>Gnathifera</taxon>
        <taxon>Rotifera</taxon>
        <taxon>Eurotatoria</taxon>
        <taxon>Bdelloidea</taxon>
        <taxon>Adinetida</taxon>
        <taxon>Adinetidae</taxon>
        <taxon>Adineta</taxon>
    </lineage>
</organism>
<protein>
    <submittedName>
        <fullName evidence="2">Uncharacterized protein</fullName>
    </submittedName>
</protein>
<reference evidence="2" key="1">
    <citation type="submission" date="2021-02" db="EMBL/GenBank/DDBJ databases">
        <authorList>
            <person name="Nowell W R."/>
        </authorList>
    </citation>
    <scope>NUCLEOTIDE SEQUENCE</scope>
</reference>
<name>A0A820MG26_9BILA</name>
<dbReference type="Proteomes" id="UP000663881">
    <property type="component" value="Unassembled WGS sequence"/>
</dbReference>
<dbReference type="EMBL" id="CAJOAY010024125">
    <property type="protein sequence ID" value="CAF4372079.1"/>
    <property type="molecule type" value="Genomic_DNA"/>
</dbReference>
<accession>A0A820MG26</accession>
<keyword evidence="1" id="KW-0472">Membrane</keyword>
<proteinExistence type="predicted"/>
<comment type="caution">
    <text evidence="2">The sequence shown here is derived from an EMBL/GenBank/DDBJ whole genome shotgun (WGS) entry which is preliminary data.</text>
</comment>
<evidence type="ECO:0000313" key="3">
    <source>
        <dbReference type="Proteomes" id="UP000663881"/>
    </source>
</evidence>
<evidence type="ECO:0000313" key="2">
    <source>
        <dbReference type="EMBL" id="CAF4372079.1"/>
    </source>
</evidence>
<sequence>NDWSCEVGLALLMLYLRWLATGLAISF</sequence>